<dbReference type="RefSeq" id="XP_039133322.1">
    <property type="nucleotide sequence ID" value="XM_039277388.1"/>
</dbReference>
<dbReference type="Proteomes" id="UP001515500">
    <property type="component" value="Chromosome 10"/>
</dbReference>
<evidence type="ECO:0000256" key="6">
    <source>
        <dbReference type="ARBA" id="ARBA00022801"/>
    </source>
</evidence>
<dbReference type="InterPro" id="IPR053134">
    <property type="entry name" value="RNA-dir_DNA_polymerase"/>
</dbReference>
<dbReference type="Pfam" id="PF03732">
    <property type="entry name" value="Retrotrans_gag"/>
    <property type="match status" value="1"/>
</dbReference>
<dbReference type="InterPro" id="IPR021109">
    <property type="entry name" value="Peptidase_aspartic_dom_sf"/>
</dbReference>
<keyword evidence="9" id="KW-1185">Reference proteome</keyword>
<feature type="domain" description="Reverse transcriptase" evidence="8">
    <location>
        <begin position="616"/>
        <end position="795"/>
    </location>
</feature>
<proteinExistence type="predicted"/>
<dbReference type="Gene3D" id="2.40.70.10">
    <property type="entry name" value="Acid Proteases"/>
    <property type="match status" value="1"/>
</dbReference>
<dbReference type="InterPro" id="IPR043128">
    <property type="entry name" value="Rev_trsase/Diguanyl_cyclase"/>
</dbReference>
<keyword evidence="2" id="KW-0808">Transferase</keyword>
<organism evidence="9 10">
    <name type="scientific">Dioscorea cayennensis subsp. rotundata</name>
    <name type="common">White Guinea yam</name>
    <name type="synonym">Dioscorea rotundata</name>
    <dbReference type="NCBI Taxonomy" id="55577"/>
    <lineage>
        <taxon>Eukaryota</taxon>
        <taxon>Viridiplantae</taxon>
        <taxon>Streptophyta</taxon>
        <taxon>Embryophyta</taxon>
        <taxon>Tracheophyta</taxon>
        <taxon>Spermatophyta</taxon>
        <taxon>Magnoliopsida</taxon>
        <taxon>Liliopsida</taxon>
        <taxon>Dioscoreales</taxon>
        <taxon>Dioscoreaceae</taxon>
        <taxon>Dioscorea</taxon>
    </lineage>
</organism>
<protein>
    <submittedName>
        <fullName evidence="10">Uncharacterized protein LOC120270395</fullName>
    </submittedName>
</protein>
<evidence type="ECO:0000256" key="5">
    <source>
        <dbReference type="ARBA" id="ARBA00022759"/>
    </source>
</evidence>
<name>A0AB40C0Z8_DIOCR</name>
<reference evidence="10" key="1">
    <citation type="submission" date="2025-08" db="UniProtKB">
        <authorList>
            <consortium name="RefSeq"/>
        </authorList>
    </citation>
    <scope>IDENTIFICATION</scope>
</reference>
<keyword evidence="3" id="KW-0548">Nucleotidyltransferase</keyword>
<evidence type="ECO:0000313" key="10">
    <source>
        <dbReference type="RefSeq" id="XP_039133322.1"/>
    </source>
</evidence>
<dbReference type="PROSITE" id="PS50878">
    <property type="entry name" value="RT_POL"/>
    <property type="match status" value="1"/>
</dbReference>
<dbReference type="GO" id="GO:0006508">
    <property type="term" value="P:proteolysis"/>
    <property type="evidence" value="ECO:0007669"/>
    <property type="project" value="UniProtKB-KW"/>
</dbReference>
<dbReference type="InterPro" id="IPR005162">
    <property type="entry name" value="Retrotrans_gag_dom"/>
</dbReference>
<dbReference type="GO" id="GO:0003964">
    <property type="term" value="F:RNA-directed DNA polymerase activity"/>
    <property type="evidence" value="ECO:0007669"/>
    <property type="project" value="UniProtKB-KW"/>
</dbReference>
<dbReference type="AlphaFoldDB" id="A0AB40C0Z8"/>
<dbReference type="CDD" id="cd00303">
    <property type="entry name" value="retropepsin_like"/>
    <property type="match status" value="1"/>
</dbReference>
<dbReference type="InterPro" id="IPR043502">
    <property type="entry name" value="DNA/RNA_pol_sf"/>
</dbReference>
<keyword evidence="7" id="KW-0695">RNA-directed DNA polymerase</keyword>
<dbReference type="InterPro" id="IPR000477">
    <property type="entry name" value="RT_dom"/>
</dbReference>
<dbReference type="GO" id="GO:0004519">
    <property type="term" value="F:endonuclease activity"/>
    <property type="evidence" value="ECO:0007669"/>
    <property type="project" value="UniProtKB-KW"/>
</dbReference>
<keyword evidence="4" id="KW-0540">Nuclease</keyword>
<keyword evidence="1" id="KW-0645">Protease</keyword>
<dbReference type="CDD" id="cd01647">
    <property type="entry name" value="RT_LTR"/>
    <property type="match status" value="1"/>
</dbReference>
<dbReference type="FunFam" id="3.10.10.10:FF:000007">
    <property type="entry name" value="Retrovirus-related Pol polyprotein from transposon 17.6-like Protein"/>
    <property type="match status" value="1"/>
</dbReference>
<gene>
    <name evidence="10" type="primary">LOC120270395</name>
</gene>
<evidence type="ECO:0000256" key="7">
    <source>
        <dbReference type="ARBA" id="ARBA00022918"/>
    </source>
</evidence>
<evidence type="ECO:0000256" key="2">
    <source>
        <dbReference type="ARBA" id="ARBA00022679"/>
    </source>
</evidence>
<dbReference type="Gene3D" id="3.30.70.270">
    <property type="match status" value="2"/>
</dbReference>
<dbReference type="Pfam" id="PF00078">
    <property type="entry name" value="RVT_1"/>
    <property type="match status" value="1"/>
</dbReference>
<dbReference type="SUPFAM" id="SSF56672">
    <property type="entry name" value="DNA/RNA polymerases"/>
    <property type="match status" value="1"/>
</dbReference>
<dbReference type="Gene3D" id="3.10.10.10">
    <property type="entry name" value="HIV Type 1 Reverse Transcriptase, subunit A, domain 1"/>
    <property type="match status" value="1"/>
</dbReference>
<evidence type="ECO:0000313" key="9">
    <source>
        <dbReference type="Proteomes" id="UP001515500"/>
    </source>
</evidence>
<dbReference type="GeneID" id="120270395"/>
<evidence type="ECO:0000256" key="3">
    <source>
        <dbReference type="ARBA" id="ARBA00022695"/>
    </source>
</evidence>
<dbReference type="Pfam" id="PF08284">
    <property type="entry name" value="RVP_2"/>
    <property type="match status" value="1"/>
</dbReference>
<evidence type="ECO:0000256" key="4">
    <source>
        <dbReference type="ARBA" id="ARBA00022722"/>
    </source>
</evidence>
<keyword evidence="6" id="KW-0378">Hydrolase</keyword>
<dbReference type="SUPFAM" id="SSF50630">
    <property type="entry name" value="Acid proteases"/>
    <property type="match status" value="1"/>
</dbReference>
<sequence>MTEGMATRSRTIEDQLTKLTELLAKQDAKMDALYLTVHQHSEAFDVVQKSLASQQSVAADMMVKFSTTDKPSAPTTQPPLLPLPAPTSANPYVFSIPLPNPNRPPKIELPLFSGDGVFGWLFQANHFFASYQTPLDNQLHTAAFYMTGPALQWFQWMQATNQFSSWEKFSRQLELRFGPSTFLNHKAQLFKLKQQTTVVKYLEEFECLSTRVTNLTTASLLNCFLSGLKDDIQQELYILRPTDLHEAIGLAKLVEDKCNAARVSSPYPRTHFPRPLPAPSLLVAAGPRPPSLPIKRLTPFEMATRREKGLCFNCDAKFVPGHKCSPAQFLCLMVDTEEDTTFDSPPPTDTPELLPQIHPTPQDVDTTPCISFHALTGQLVPSTLKLAGSIHGHPVVVLIDGGSTNNFIQSHLVKHLGLTVHPSPHLRVTVGNGESMGCGGECRQVSMKLGDTSFSVDLLLLPIYGADVVLGVQWLSGLGPVVFDYRNLWMEFIQQDSYICLQGLTRLELNYITPSSLVKQLTNQSTTQYWHLEVEHSPTDPDPKFGPTAPPSFIAALRLLLTSFADVFSPSIGLPPQRPFDYCIPLLPNTTQVNVKPYRYPHFQKTEIERLVTEMISDGIIQPSTSPYSAPVLLVKKRDGSWRFYVDYRALNAVTVKDHFPIPTVEELFDEIAGAHVFSKLDLRAGYHQVRIHPPDIEKTAFRTHDGHYEFKVTPFGLSNAPSTFQALMNSVFKGILRRFVLVFFDDILIYSTDWDHHLQHLQAVFSILRSHHLHAKQQKCEFGNAEIGYLGHRISGQGVSVDPSKISMICKWPQPRAVRDLRAFLGLTGYYRRFVRNYAALTAPLTILLKKDSFTWSPTPRPPSTISRLS</sequence>
<dbReference type="PANTHER" id="PTHR24559">
    <property type="entry name" value="TRANSPOSON TY3-I GAG-POL POLYPROTEIN"/>
    <property type="match status" value="1"/>
</dbReference>
<keyword evidence="5" id="KW-0255">Endonuclease</keyword>
<dbReference type="PANTHER" id="PTHR24559:SF434">
    <property type="entry name" value="RNA-DIRECTED DNA POLYMERASE HOMOLOG"/>
    <property type="match status" value="1"/>
</dbReference>
<dbReference type="GO" id="GO:0008233">
    <property type="term" value="F:peptidase activity"/>
    <property type="evidence" value="ECO:0007669"/>
    <property type="project" value="UniProtKB-KW"/>
</dbReference>
<evidence type="ECO:0000256" key="1">
    <source>
        <dbReference type="ARBA" id="ARBA00022670"/>
    </source>
</evidence>
<evidence type="ECO:0000259" key="8">
    <source>
        <dbReference type="PROSITE" id="PS50878"/>
    </source>
</evidence>
<accession>A0AB40C0Z8</accession>